<evidence type="ECO:0000256" key="1">
    <source>
        <dbReference type="ARBA" id="ARBA00006752"/>
    </source>
</evidence>
<dbReference type="FunFam" id="3.30.420.40:FF:000058">
    <property type="entry name" value="Putative actin-related protein 5"/>
    <property type="match status" value="1"/>
</dbReference>
<dbReference type="GO" id="GO:0005524">
    <property type="term" value="F:ATP binding"/>
    <property type="evidence" value="ECO:0007669"/>
    <property type="project" value="UniProtKB-KW"/>
</dbReference>
<comment type="catalytic activity">
    <reaction evidence="5">
        <text>ATP + H2O = ADP + phosphate + H(+)</text>
        <dbReference type="Rhea" id="RHEA:13065"/>
        <dbReference type="ChEBI" id="CHEBI:15377"/>
        <dbReference type="ChEBI" id="CHEBI:15378"/>
        <dbReference type="ChEBI" id="CHEBI:30616"/>
        <dbReference type="ChEBI" id="CHEBI:43474"/>
        <dbReference type="ChEBI" id="CHEBI:456216"/>
    </reaction>
</comment>
<dbReference type="Gene3D" id="3.30.420.40">
    <property type="match status" value="2"/>
</dbReference>
<organism evidence="7 8">
    <name type="scientific">Triparma strigata</name>
    <dbReference type="NCBI Taxonomy" id="1606541"/>
    <lineage>
        <taxon>Eukaryota</taxon>
        <taxon>Sar</taxon>
        <taxon>Stramenopiles</taxon>
        <taxon>Ochrophyta</taxon>
        <taxon>Bolidophyceae</taxon>
        <taxon>Parmales</taxon>
        <taxon>Triparmaceae</taxon>
        <taxon>Triparma</taxon>
    </lineage>
</organism>
<dbReference type="Pfam" id="PF00022">
    <property type="entry name" value="Actin"/>
    <property type="match status" value="1"/>
</dbReference>
<dbReference type="Gene3D" id="3.90.640.10">
    <property type="entry name" value="Actin, Chain A, domain 4"/>
    <property type="match status" value="1"/>
</dbReference>
<evidence type="ECO:0000256" key="6">
    <source>
        <dbReference type="RuleBase" id="RU000487"/>
    </source>
</evidence>
<proteinExistence type="inferred from homology"/>
<keyword evidence="3" id="KW-0378">Hydrolase</keyword>
<evidence type="ECO:0000256" key="5">
    <source>
        <dbReference type="ARBA" id="ARBA00049360"/>
    </source>
</evidence>
<keyword evidence="8" id="KW-1185">Reference proteome</keyword>
<dbReference type="SUPFAM" id="SSF53067">
    <property type="entry name" value="Actin-like ATPase domain"/>
    <property type="match status" value="2"/>
</dbReference>
<name>A0A9W7B7Z0_9STRA</name>
<dbReference type="EMBL" id="BRXY01000273">
    <property type="protein sequence ID" value="GMH82777.1"/>
    <property type="molecule type" value="Genomic_DNA"/>
</dbReference>
<keyword evidence="4" id="KW-0067">ATP-binding</keyword>
<dbReference type="InterPro" id="IPR004000">
    <property type="entry name" value="Actin"/>
</dbReference>
<protein>
    <recommendedName>
        <fullName evidence="9">Actin-related protein 4</fullName>
    </recommendedName>
</protein>
<dbReference type="OrthoDB" id="5132116at2759"/>
<keyword evidence="2" id="KW-0547">Nucleotide-binding</keyword>
<evidence type="ECO:0000256" key="2">
    <source>
        <dbReference type="ARBA" id="ARBA00022741"/>
    </source>
</evidence>
<accession>A0A9W7B7Z0</accession>
<evidence type="ECO:0000313" key="8">
    <source>
        <dbReference type="Proteomes" id="UP001165085"/>
    </source>
</evidence>
<evidence type="ECO:0000256" key="3">
    <source>
        <dbReference type="ARBA" id="ARBA00022801"/>
    </source>
</evidence>
<gene>
    <name evidence="7" type="ORF">TrST_g4737</name>
</gene>
<comment type="similarity">
    <text evidence="1 6">Belongs to the actin family.</text>
</comment>
<dbReference type="Proteomes" id="UP001165085">
    <property type="component" value="Unassembled WGS sequence"/>
</dbReference>
<dbReference type="AlphaFoldDB" id="A0A9W7B7Z0"/>
<evidence type="ECO:0008006" key="9">
    <source>
        <dbReference type="Google" id="ProtNLM"/>
    </source>
</evidence>
<evidence type="ECO:0000313" key="7">
    <source>
        <dbReference type="EMBL" id="GMH82777.1"/>
    </source>
</evidence>
<evidence type="ECO:0000256" key="4">
    <source>
        <dbReference type="ARBA" id="ARBA00022840"/>
    </source>
</evidence>
<comment type="caution">
    <text evidence="7">The sequence shown here is derived from an EMBL/GenBank/DDBJ whole genome shotgun (WGS) entry which is preliminary data.</text>
</comment>
<dbReference type="PANTHER" id="PTHR11937">
    <property type="entry name" value="ACTIN"/>
    <property type="match status" value="1"/>
</dbReference>
<dbReference type="SMART" id="SM00268">
    <property type="entry name" value="ACTIN"/>
    <property type="match status" value="1"/>
</dbReference>
<sequence>MAAPPAYVVDLGASTCAMGYAGDDAPRRFLSSTYSCTSSSDDTRPFSAANGDKLVRDLSACTEPDLRTLFDENGDLDHTPDGALSAYLTDGLGYAKSQRDKPLMFVERSGTTSEQRCKNAEVLFEQEGFPGLFMGRDAVLSCYAVGKSTGVVVDISGSRTTVTPVHEGWVESSATLTSPVSGDMMDIKFKEVLDEISNAKHGGDALPKYLAGAKDPEETKEERGGEYFDLMCMMLGRQGREEAGKIADFGYDPDDEKNQTIIPKLFKLPDGKEVEIGIERYESGEMLFGKDCPERELTAGSDSLLLPDPLQNLICDSVFKCERDQQAALLSTVILAGGGSCVEGIQERTRLEVENIIHTHTPGWRVKVLAPAHPERRISSWLGGSILASLGSFGDNWTSKKEYDEYGSSIVTRKCP</sequence>
<reference evidence="8" key="1">
    <citation type="journal article" date="2023" name="Commun. Biol.">
        <title>Genome analysis of Parmales, the sister group of diatoms, reveals the evolutionary specialization of diatoms from phago-mixotrophs to photoautotrophs.</title>
        <authorList>
            <person name="Ban H."/>
            <person name="Sato S."/>
            <person name="Yoshikawa S."/>
            <person name="Yamada K."/>
            <person name="Nakamura Y."/>
            <person name="Ichinomiya M."/>
            <person name="Sato N."/>
            <person name="Blanc-Mathieu R."/>
            <person name="Endo H."/>
            <person name="Kuwata A."/>
            <person name="Ogata H."/>
        </authorList>
    </citation>
    <scope>NUCLEOTIDE SEQUENCE [LARGE SCALE GENOMIC DNA]</scope>
    <source>
        <strain evidence="8">NIES 3701</strain>
    </source>
</reference>
<dbReference type="InterPro" id="IPR043129">
    <property type="entry name" value="ATPase_NBD"/>
</dbReference>
<dbReference type="GO" id="GO:0016787">
    <property type="term" value="F:hydrolase activity"/>
    <property type="evidence" value="ECO:0007669"/>
    <property type="project" value="UniProtKB-KW"/>
</dbReference>